<dbReference type="EMBL" id="JACRTA010000002">
    <property type="protein sequence ID" value="MBC8568231.1"/>
    <property type="molecule type" value="Genomic_DNA"/>
</dbReference>
<dbReference type="RefSeq" id="WP_187525188.1">
    <property type="nucleotide sequence ID" value="NZ_JACRTA010000002.1"/>
</dbReference>
<dbReference type="SMART" id="SM00530">
    <property type="entry name" value="HTH_XRE"/>
    <property type="match status" value="1"/>
</dbReference>
<dbReference type="GO" id="GO:0003677">
    <property type="term" value="F:DNA binding"/>
    <property type="evidence" value="ECO:0007669"/>
    <property type="project" value="InterPro"/>
</dbReference>
<protein>
    <submittedName>
        <fullName evidence="2">XRE family transcriptional regulator</fullName>
    </submittedName>
</protein>
<accession>A0A926I8L0</accession>
<evidence type="ECO:0000259" key="1">
    <source>
        <dbReference type="PROSITE" id="PS50943"/>
    </source>
</evidence>
<evidence type="ECO:0000313" key="2">
    <source>
        <dbReference type="EMBL" id="MBC8568231.1"/>
    </source>
</evidence>
<dbReference type="InterPro" id="IPR010982">
    <property type="entry name" value="Lambda_DNA-bd_dom_sf"/>
</dbReference>
<evidence type="ECO:0000313" key="3">
    <source>
        <dbReference type="Proteomes" id="UP000610862"/>
    </source>
</evidence>
<dbReference type="Pfam" id="PF13443">
    <property type="entry name" value="HTH_26"/>
    <property type="match status" value="1"/>
</dbReference>
<gene>
    <name evidence="2" type="ORF">H8692_05560</name>
</gene>
<sequence length="147" mass="16779">MGYGASLKKILTNKNMTVIDLSEKTGIPSTTLYSIIKRDSNDISTETLAKICEALGTEATYSLLNENYKATYKVYYDVIHEHMHDLLHEKSTSEYLKTKLQLFAEPSMSYNAPLDVSDLTNDEIEQVKQYIEFLKSQRNKNVHSTTD</sequence>
<dbReference type="AlphaFoldDB" id="A0A926I8L0"/>
<comment type="caution">
    <text evidence="2">The sequence shown here is derived from an EMBL/GenBank/DDBJ whole genome shotgun (WGS) entry which is preliminary data.</text>
</comment>
<dbReference type="Gene3D" id="1.10.260.40">
    <property type="entry name" value="lambda repressor-like DNA-binding domains"/>
    <property type="match status" value="1"/>
</dbReference>
<dbReference type="InterPro" id="IPR001387">
    <property type="entry name" value="Cro/C1-type_HTH"/>
</dbReference>
<feature type="domain" description="HTH cro/C1-type" evidence="1">
    <location>
        <begin position="7"/>
        <end position="62"/>
    </location>
</feature>
<dbReference type="PROSITE" id="PS50943">
    <property type="entry name" value="HTH_CROC1"/>
    <property type="match status" value="1"/>
</dbReference>
<keyword evidence="3" id="KW-1185">Reference proteome</keyword>
<reference evidence="2" key="1">
    <citation type="submission" date="2020-08" db="EMBL/GenBank/DDBJ databases">
        <title>Genome public.</title>
        <authorList>
            <person name="Liu C."/>
            <person name="Sun Q."/>
        </authorList>
    </citation>
    <scope>NUCLEOTIDE SEQUENCE</scope>
    <source>
        <strain evidence="2">NSJ-24</strain>
    </source>
</reference>
<organism evidence="2 3">
    <name type="scientific">Lentihominibacter hominis</name>
    <dbReference type="NCBI Taxonomy" id="2763645"/>
    <lineage>
        <taxon>Bacteria</taxon>
        <taxon>Bacillati</taxon>
        <taxon>Bacillota</taxon>
        <taxon>Clostridia</taxon>
        <taxon>Peptostreptococcales</taxon>
        <taxon>Anaerovoracaceae</taxon>
        <taxon>Lentihominibacter</taxon>
    </lineage>
</organism>
<dbReference type="SUPFAM" id="SSF47413">
    <property type="entry name" value="lambda repressor-like DNA-binding domains"/>
    <property type="match status" value="1"/>
</dbReference>
<proteinExistence type="predicted"/>
<dbReference type="CDD" id="cd00093">
    <property type="entry name" value="HTH_XRE"/>
    <property type="match status" value="1"/>
</dbReference>
<name>A0A926I8L0_9FIRM</name>
<dbReference type="Proteomes" id="UP000610862">
    <property type="component" value="Unassembled WGS sequence"/>
</dbReference>